<gene>
    <name evidence="5" type="ORF">DC083_05350</name>
</gene>
<dbReference type="Pfam" id="PF01026">
    <property type="entry name" value="TatD_DNase"/>
    <property type="match status" value="1"/>
</dbReference>
<dbReference type="EMBL" id="QEWQ01000003">
    <property type="protein sequence ID" value="PWD81315.1"/>
    <property type="molecule type" value="Genomic_DNA"/>
</dbReference>
<evidence type="ECO:0000313" key="6">
    <source>
        <dbReference type="Proteomes" id="UP000245020"/>
    </source>
</evidence>
<feature type="binding site" evidence="4">
    <location>
        <position position="11"/>
    </location>
    <ligand>
        <name>a divalent metal cation</name>
        <dbReference type="ChEBI" id="CHEBI:60240"/>
        <label>1</label>
    </ligand>
</feature>
<keyword evidence="6" id="KW-1185">Reference proteome</keyword>
<evidence type="ECO:0000256" key="4">
    <source>
        <dbReference type="PIRSR" id="PIRSR005902-1"/>
    </source>
</evidence>
<dbReference type="PANTHER" id="PTHR46124:SF2">
    <property type="entry name" value="D-AMINOACYL-TRNA DEACYLASE"/>
    <property type="match status" value="1"/>
</dbReference>
<comment type="caution">
    <text evidence="5">The sequence shown here is derived from an EMBL/GenBank/DDBJ whole genome shotgun (WGS) entry which is preliminary data.</text>
</comment>
<dbReference type="InterPro" id="IPR032466">
    <property type="entry name" value="Metal_Hydrolase"/>
</dbReference>
<dbReference type="InterPro" id="IPR015991">
    <property type="entry name" value="TatD/YcfH-like"/>
</dbReference>
<evidence type="ECO:0000256" key="2">
    <source>
        <dbReference type="ARBA" id="ARBA00022723"/>
    </source>
</evidence>
<protein>
    <submittedName>
        <fullName evidence="5">Metal-dependent hydrolase</fullName>
    </submittedName>
</protein>
<name>A0A2U2AF85_9GAMM</name>
<dbReference type="Proteomes" id="UP000245020">
    <property type="component" value="Unassembled WGS sequence"/>
</dbReference>
<dbReference type="CDD" id="cd01310">
    <property type="entry name" value="TatD_DNAse"/>
    <property type="match status" value="1"/>
</dbReference>
<dbReference type="NCBIfam" id="TIGR00010">
    <property type="entry name" value="YchF/TatD family DNA exonuclease"/>
    <property type="match status" value="1"/>
</dbReference>
<keyword evidence="2 4" id="KW-0479">Metal-binding</keyword>
<evidence type="ECO:0000313" key="5">
    <source>
        <dbReference type="EMBL" id="PWD81315.1"/>
    </source>
</evidence>
<dbReference type="PROSITE" id="PS01137">
    <property type="entry name" value="TATD_1"/>
    <property type="match status" value="1"/>
</dbReference>
<feature type="binding site" evidence="4">
    <location>
        <position position="98"/>
    </location>
    <ligand>
        <name>a divalent metal cation</name>
        <dbReference type="ChEBI" id="CHEBI:60240"/>
        <label>1</label>
    </ligand>
</feature>
<sequence length="273" mass="30259">MKPTFIDSHCHLDMLDLTAFEGDIAPLLEAIQAENVTEMLCVGVNIEKWEAMAKLVAPYPHIYLSVGVHPGYIPEVEAPSETHFAPMLANPKVIAIGETGLDYHYGADHKVAQQAAFITQIEIARNHQKPLIIHTRDARADTISILKAERADDVGGILHCFTESWEMGKKGLDLGFYLSFSGIITFKNAAELREVVAKTPLDRMLIETDSPYLTPVPYRGKANHPGLVPYVAKTIAEVKQISVEEVARQTSDNFHKLFADPLARYHASLKSES</sequence>
<dbReference type="FunFam" id="3.20.20.140:FF:000005">
    <property type="entry name" value="TatD family hydrolase"/>
    <property type="match status" value="1"/>
</dbReference>
<dbReference type="SUPFAM" id="SSF51556">
    <property type="entry name" value="Metallo-dependent hydrolases"/>
    <property type="match status" value="1"/>
</dbReference>
<organism evidence="5 6">
    <name type="scientific">Ignatzschineria ureiclastica</name>
    <dbReference type="NCBI Taxonomy" id="472582"/>
    <lineage>
        <taxon>Bacteria</taxon>
        <taxon>Pseudomonadati</taxon>
        <taxon>Pseudomonadota</taxon>
        <taxon>Gammaproteobacteria</taxon>
        <taxon>Cardiobacteriales</taxon>
        <taxon>Ignatzschineriaceae</taxon>
        <taxon>Ignatzschineria</taxon>
    </lineage>
</organism>
<feature type="binding site" evidence="4">
    <location>
        <position position="209"/>
    </location>
    <ligand>
        <name>a divalent metal cation</name>
        <dbReference type="ChEBI" id="CHEBI:60240"/>
        <label>1</label>
    </ligand>
</feature>
<dbReference type="InterPro" id="IPR018228">
    <property type="entry name" value="DNase_TatD-rel_CS"/>
</dbReference>
<dbReference type="PANTHER" id="PTHR46124">
    <property type="entry name" value="D-AMINOACYL-TRNA DEACYLASE"/>
    <property type="match status" value="1"/>
</dbReference>
<feature type="binding site" evidence="4">
    <location>
        <position position="134"/>
    </location>
    <ligand>
        <name>a divalent metal cation</name>
        <dbReference type="ChEBI" id="CHEBI:60240"/>
        <label>2</label>
    </ligand>
</feature>
<dbReference type="AlphaFoldDB" id="A0A2U2AF85"/>
<dbReference type="Gene3D" id="3.20.20.140">
    <property type="entry name" value="Metal-dependent hydrolases"/>
    <property type="match status" value="1"/>
</dbReference>
<evidence type="ECO:0000256" key="1">
    <source>
        <dbReference type="ARBA" id="ARBA00009275"/>
    </source>
</evidence>
<accession>A0A2U2AF85</accession>
<feature type="binding site" evidence="4">
    <location>
        <position position="9"/>
    </location>
    <ligand>
        <name>a divalent metal cation</name>
        <dbReference type="ChEBI" id="CHEBI:60240"/>
        <label>1</label>
    </ligand>
</feature>
<dbReference type="PIRSF" id="PIRSF005902">
    <property type="entry name" value="DNase_TatD"/>
    <property type="match status" value="1"/>
</dbReference>
<dbReference type="GO" id="GO:0016788">
    <property type="term" value="F:hydrolase activity, acting on ester bonds"/>
    <property type="evidence" value="ECO:0007669"/>
    <property type="project" value="InterPro"/>
</dbReference>
<feature type="binding site" evidence="4">
    <location>
        <position position="159"/>
    </location>
    <ligand>
        <name>a divalent metal cation</name>
        <dbReference type="ChEBI" id="CHEBI:60240"/>
        <label>2</label>
    </ligand>
</feature>
<proteinExistence type="inferred from homology"/>
<dbReference type="InterPro" id="IPR001130">
    <property type="entry name" value="TatD-like"/>
</dbReference>
<keyword evidence="3 5" id="KW-0378">Hydrolase</keyword>
<dbReference type="GO" id="GO:0004536">
    <property type="term" value="F:DNA nuclease activity"/>
    <property type="evidence" value="ECO:0007669"/>
    <property type="project" value="InterPro"/>
</dbReference>
<dbReference type="GO" id="GO:0046872">
    <property type="term" value="F:metal ion binding"/>
    <property type="evidence" value="ECO:0007669"/>
    <property type="project" value="UniProtKB-KW"/>
</dbReference>
<reference evidence="6" key="1">
    <citation type="submission" date="2018-05" db="EMBL/GenBank/DDBJ databases">
        <title>Ignatzschineria dubaiensis sp. nov., isolated from necrotic foot tissues of dromedaries (Camelus dromedarius) and associated maggots in Dubai, United Arab Emirates.</title>
        <authorList>
            <person name="Tsang C.C."/>
            <person name="Tang J.Y.M."/>
            <person name="Fong J.Y.H."/>
            <person name="Kinne J."/>
            <person name="Lee H.H."/>
            <person name="Joseph M."/>
            <person name="Jose S."/>
            <person name="Schuster R.K."/>
            <person name="Tang Y."/>
            <person name="Sivakumar S."/>
            <person name="Chen J.H.K."/>
            <person name="Teng J.L.L."/>
            <person name="Lau S.K.P."/>
            <person name="Wernery U."/>
            <person name="Woo P.C.Y."/>
        </authorList>
    </citation>
    <scope>NUCLEOTIDE SEQUENCE [LARGE SCALE GENOMIC DNA]</scope>
    <source>
        <strain evidence="6">KCTC 22644</strain>
    </source>
</reference>
<comment type="similarity">
    <text evidence="1">Belongs to the metallo-dependent hydrolases superfamily. TatD-type hydrolase family.</text>
</comment>
<dbReference type="GO" id="GO:0005829">
    <property type="term" value="C:cytosol"/>
    <property type="evidence" value="ECO:0007669"/>
    <property type="project" value="TreeGrafter"/>
</dbReference>
<dbReference type="OrthoDB" id="9810005at2"/>
<evidence type="ECO:0000256" key="3">
    <source>
        <dbReference type="ARBA" id="ARBA00022801"/>
    </source>
</evidence>